<evidence type="ECO:0000313" key="2">
    <source>
        <dbReference type="Proteomes" id="UP000334820"/>
    </source>
</evidence>
<reference evidence="1 2" key="1">
    <citation type="journal article" date="2019" name="Int. J. Syst. Evol. Microbiol.">
        <title>Thermogemmatispora aurantia sp. nov. and Thermogemmatispora argillosa sp. nov., within the class Ktedonobacteria, and emended description of the genus Thermogemmatispora.</title>
        <authorList>
            <person name="Zheng Y."/>
            <person name="Wang C.M."/>
            <person name="Sakai Y."/>
            <person name="Abe K."/>
            <person name="Yokota A."/>
            <person name="Yabe S."/>
        </authorList>
    </citation>
    <scope>NUCLEOTIDE SEQUENCE [LARGE SCALE GENOMIC DNA]</scope>
    <source>
        <strain evidence="1 2">A1-2</strain>
    </source>
</reference>
<gene>
    <name evidence="1" type="ORF">KTAU_06670</name>
</gene>
<keyword evidence="2" id="KW-1185">Reference proteome</keyword>
<proteinExistence type="predicted"/>
<accession>A0A5J4K5T3</accession>
<dbReference type="AlphaFoldDB" id="A0A5J4K5T3"/>
<evidence type="ECO:0000313" key="1">
    <source>
        <dbReference type="EMBL" id="GER82029.1"/>
    </source>
</evidence>
<name>A0A5J4K5T3_9CHLR</name>
<protein>
    <submittedName>
        <fullName evidence="1">Uncharacterized protein</fullName>
    </submittedName>
</protein>
<sequence length="119" mass="12679">MGTSVGEAITVGLSSGCRSGICGPDAAYIGTRLASTPITETASKQAQIVSVSVRNKNFPRSGSVCLNIDPYLSAPAVIAGQRLVCTMRRVLDMERDRQAPGDDFLRFGLRAFSFRLPSP</sequence>
<organism evidence="1 2">
    <name type="scientific">Thermogemmatispora aurantia</name>
    <dbReference type="NCBI Taxonomy" id="2045279"/>
    <lineage>
        <taxon>Bacteria</taxon>
        <taxon>Bacillati</taxon>
        <taxon>Chloroflexota</taxon>
        <taxon>Ktedonobacteria</taxon>
        <taxon>Thermogemmatisporales</taxon>
        <taxon>Thermogemmatisporaceae</taxon>
        <taxon>Thermogemmatispora</taxon>
    </lineage>
</organism>
<dbReference type="Proteomes" id="UP000334820">
    <property type="component" value="Unassembled WGS sequence"/>
</dbReference>
<dbReference type="EMBL" id="BKZV01000001">
    <property type="protein sequence ID" value="GER82029.1"/>
    <property type="molecule type" value="Genomic_DNA"/>
</dbReference>
<comment type="caution">
    <text evidence="1">The sequence shown here is derived from an EMBL/GenBank/DDBJ whole genome shotgun (WGS) entry which is preliminary data.</text>
</comment>